<dbReference type="InterPro" id="IPR048254">
    <property type="entry name" value="CDP_ALCOHOL_P_TRANSF_CS"/>
</dbReference>
<evidence type="ECO:0000256" key="6">
    <source>
        <dbReference type="ARBA" id="ARBA00022989"/>
    </source>
</evidence>
<dbReference type="InterPro" id="IPR043130">
    <property type="entry name" value="CDP-OH_PTrfase_TM_dom"/>
</dbReference>
<feature type="transmembrane region" description="Helical" evidence="13">
    <location>
        <begin position="122"/>
        <end position="141"/>
    </location>
</feature>
<evidence type="ECO:0000256" key="8">
    <source>
        <dbReference type="ARBA" id="ARBA00023136"/>
    </source>
</evidence>
<dbReference type="InterPro" id="IPR004570">
    <property type="entry name" value="Phosphatidylglycerol_P_synth"/>
</dbReference>
<evidence type="ECO:0000313" key="14">
    <source>
        <dbReference type="EMBL" id="MBG6083778.1"/>
    </source>
</evidence>
<dbReference type="InterPro" id="IPR050324">
    <property type="entry name" value="CDP-alcohol_PTase-I"/>
</dbReference>
<dbReference type="EC" id="2.7.8.5" evidence="11"/>
<evidence type="ECO:0000256" key="13">
    <source>
        <dbReference type="SAM" id="Phobius"/>
    </source>
</evidence>
<keyword evidence="9" id="KW-0594">Phospholipid biosynthesis</keyword>
<feature type="transmembrane region" description="Helical" evidence="13">
    <location>
        <begin position="27"/>
        <end position="49"/>
    </location>
</feature>
<comment type="caution">
    <text evidence="14">The sequence shown here is derived from an EMBL/GenBank/DDBJ whole genome shotgun (WGS) entry which is preliminary data.</text>
</comment>
<dbReference type="EMBL" id="JADOTZ010000001">
    <property type="protein sequence ID" value="MBG6083778.1"/>
    <property type="molecule type" value="Genomic_DNA"/>
</dbReference>
<evidence type="ECO:0000256" key="1">
    <source>
        <dbReference type="ARBA" id="ARBA00004141"/>
    </source>
</evidence>
<keyword evidence="4 12" id="KW-0808">Transferase</keyword>
<evidence type="ECO:0000256" key="5">
    <source>
        <dbReference type="ARBA" id="ARBA00022692"/>
    </source>
</evidence>
<evidence type="ECO:0000256" key="10">
    <source>
        <dbReference type="ARBA" id="ARBA00023264"/>
    </source>
</evidence>
<accession>A0A931GDT7</accession>
<keyword evidence="10" id="KW-1208">Phospholipid metabolism</keyword>
<evidence type="ECO:0000256" key="12">
    <source>
        <dbReference type="RuleBase" id="RU003750"/>
    </source>
</evidence>
<evidence type="ECO:0000256" key="7">
    <source>
        <dbReference type="ARBA" id="ARBA00023098"/>
    </source>
</evidence>
<keyword evidence="6 13" id="KW-1133">Transmembrane helix</keyword>
<dbReference type="NCBIfam" id="TIGR00560">
    <property type="entry name" value="pgsA"/>
    <property type="match status" value="1"/>
</dbReference>
<evidence type="ECO:0000256" key="3">
    <source>
        <dbReference type="ARBA" id="ARBA00022516"/>
    </source>
</evidence>
<keyword evidence="3" id="KW-0444">Lipid biosynthesis</keyword>
<dbReference type="InterPro" id="IPR000462">
    <property type="entry name" value="CDP-OH_P_trans"/>
</dbReference>
<dbReference type="GO" id="GO:0008444">
    <property type="term" value="F:CDP-diacylglycerol-glycerol-3-phosphate 3-phosphatidyltransferase activity"/>
    <property type="evidence" value="ECO:0007669"/>
    <property type="project" value="UniProtKB-UniRule"/>
</dbReference>
<dbReference type="PANTHER" id="PTHR14269">
    <property type="entry name" value="CDP-DIACYLGLYCEROL--GLYCEROL-3-PHOSPHATE 3-PHOSPHATIDYLTRANSFERASE-RELATED"/>
    <property type="match status" value="1"/>
</dbReference>
<proteinExistence type="inferred from homology"/>
<dbReference type="PROSITE" id="PS00379">
    <property type="entry name" value="CDP_ALCOHOL_P_TRANSF"/>
    <property type="match status" value="1"/>
</dbReference>
<feature type="transmembrane region" description="Helical" evidence="13">
    <location>
        <begin position="177"/>
        <end position="202"/>
    </location>
</feature>
<reference evidence="14" key="1">
    <citation type="submission" date="2020-11" db="EMBL/GenBank/DDBJ databases">
        <title>Sequencing the genomes of 1000 actinobacteria strains.</title>
        <authorList>
            <person name="Klenk H.-P."/>
        </authorList>
    </citation>
    <scope>NUCLEOTIDE SEQUENCE</scope>
    <source>
        <strain evidence="14">DSM 26152</strain>
    </source>
</reference>
<dbReference type="Gene3D" id="1.20.120.1760">
    <property type="match status" value="1"/>
</dbReference>
<protein>
    <recommendedName>
        <fullName evidence="11">CDP-diacylglycerol--glycerol-3-phosphate 3-phosphatidyltransferase</fullName>
        <ecNumber evidence="11">2.7.8.5</ecNumber>
    </recommendedName>
</protein>
<dbReference type="Proteomes" id="UP000625033">
    <property type="component" value="Unassembled WGS sequence"/>
</dbReference>
<keyword evidence="15" id="KW-1185">Reference proteome</keyword>
<dbReference type="RefSeq" id="WP_196835175.1">
    <property type="nucleotide sequence ID" value="NZ_JADOTZ010000001.1"/>
</dbReference>
<evidence type="ECO:0000256" key="4">
    <source>
        <dbReference type="ARBA" id="ARBA00022679"/>
    </source>
</evidence>
<keyword evidence="7" id="KW-0443">Lipid metabolism</keyword>
<organism evidence="14 15">
    <name type="scientific">Zhihengliuella flava</name>
    <dbReference type="NCBI Taxonomy" id="1285193"/>
    <lineage>
        <taxon>Bacteria</taxon>
        <taxon>Bacillati</taxon>
        <taxon>Actinomycetota</taxon>
        <taxon>Actinomycetes</taxon>
        <taxon>Micrococcales</taxon>
        <taxon>Micrococcaceae</taxon>
        <taxon>Zhihengliuella</taxon>
    </lineage>
</organism>
<name>A0A931GDT7_9MICC</name>
<keyword evidence="5 13" id="KW-0812">Transmembrane</keyword>
<evidence type="ECO:0000256" key="9">
    <source>
        <dbReference type="ARBA" id="ARBA00023209"/>
    </source>
</evidence>
<dbReference type="GO" id="GO:0046474">
    <property type="term" value="P:glycerophospholipid biosynthetic process"/>
    <property type="evidence" value="ECO:0007669"/>
    <property type="project" value="TreeGrafter"/>
</dbReference>
<dbReference type="PIRSF" id="PIRSF000847">
    <property type="entry name" value="Phos_ph_gly_syn"/>
    <property type="match status" value="1"/>
</dbReference>
<evidence type="ECO:0000313" key="15">
    <source>
        <dbReference type="Proteomes" id="UP000625033"/>
    </source>
</evidence>
<comment type="subcellular location">
    <subcellularLocation>
        <location evidence="1">Membrane</location>
        <topology evidence="1">Multi-pass membrane protein</topology>
    </subcellularLocation>
</comment>
<evidence type="ECO:0000256" key="2">
    <source>
        <dbReference type="ARBA" id="ARBA00010441"/>
    </source>
</evidence>
<dbReference type="PANTHER" id="PTHR14269:SF52">
    <property type="entry name" value="PHOSPHATIDYLGLYCEROPHOSPHATE SYNTHASE-RELATED"/>
    <property type="match status" value="1"/>
</dbReference>
<dbReference type="AlphaFoldDB" id="A0A931GDT7"/>
<comment type="similarity">
    <text evidence="2 12">Belongs to the CDP-alcohol phosphatidyltransferase class-I family.</text>
</comment>
<dbReference type="GO" id="GO:0016020">
    <property type="term" value="C:membrane"/>
    <property type="evidence" value="ECO:0007669"/>
    <property type="project" value="UniProtKB-SubCell"/>
</dbReference>
<keyword evidence="8 13" id="KW-0472">Membrane</keyword>
<dbReference type="Pfam" id="PF01066">
    <property type="entry name" value="CDP-OH_P_transf"/>
    <property type="match status" value="1"/>
</dbReference>
<gene>
    <name evidence="14" type="ORF">IW252_000545</name>
</gene>
<sequence length="217" mass="23714">MTSEQGESHAAGGSASERAPQDAVPTLNIANVLTTARIVMVPVFVWFYVLDTSSGDPQYGPWRWAALALFALAMYTDKLDGDLARSRGLITNFGKIADPIADKLLTGSALVLFSIYGELSWWATGLILVREWGITAMRFVVIRYSVMPASRGGKLKTVTQAVAIVLFLIPLTWTIGWLWVVAMVVMVAAIVLTVVTGVDYVVQAVRLRHTARQQKDS</sequence>
<evidence type="ECO:0000256" key="11">
    <source>
        <dbReference type="NCBIfam" id="TIGR00560"/>
    </source>
</evidence>